<proteinExistence type="predicted"/>
<protein>
    <submittedName>
        <fullName evidence="1">Uncharacterized protein</fullName>
    </submittedName>
</protein>
<dbReference type="AlphaFoldDB" id="A0A843VKT1"/>
<dbReference type="EMBL" id="NMUH01001498">
    <property type="protein sequence ID" value="MQL92903.1"/>
    <property type="molecule type" value="Genomic_DNA"/>
</dbReference>
<organism evidence="1 2">
    <name type="scientific">Colocasia esculenta</name>
    <name type="common">Wild taro</name>
    <name type="synonym">Arum esculentum</name>
    <dbReference type="NCBI Taxonomy" id="4460"/>
    <lineage>
        <taxon>Eukaryota</taxon>
        <taxon>Viridiplantae</taxon>
        <taxon>Streptophyta</taxon>
        <taxon>Embryophyta</taxon>
        <taxon>Tracheophyta</taxon>
        <taxon>Spermatophyta</taxon>
        <taxon>Magnoliopsida</taxon>
        <taxon>Liliopsida</taxon>
        <taxon>Araceae</taxon>
        <taxon>Aroideae</taxon>
        <taxon>Colocasieae</taxon>
        <taxon>Colocasia</taxon>
    </lineage>
</organism>
<sequence>MRGIGMIEPELAFADLNDDMACATAYLQYEASEQLDKSAQLPSGTSSTAQTQLINARCYDKT</sequence>
<reference evidence="1" key="1">
    <citation type="submission" date="2017-07" db="EMBL/GenBank/DDBJ databases">
        <title>Taro Niue Genome Assembly and Annotation.</title>
        <authorList>
            <person name="Atibalentja N."/>
            <person name="Keating K."/>
            <person name="Fields C.J."/>
        </authorList>
    </citation>
    <scope>NUCLEOTIDE SEQUENCE</scope>
    <source>
        <strain evidence="1">Niue_2</strain>
        <tissue evidence="1">Leaf</tissue>
    </source>
</reference>
<dbReference type="OrthoDB" id="1931232at2759"/>
<dbReference type="Proteomes" id="UP000652761">
    <property type="component" value="Unassembled WGS sequence"/>
</dbReference>
<gene>
    <name evidence="1" type="ORF">Taro_025536</name>
</gene>
<evidence type="ECO:0000313" key="1">
    <source>
        <dbReference type="EMBL" id="MQL92903.1"/>
    </source>
</evidence>
<keyword evidence="2" id="KW-1185">Reference proteome</keyword>
<evidence type="ECO:0000313" key="2">
    <source>
        <dbReference type="Proteomes" id="UP000652761"/>
    </source>
</evidence>
<name>A0A843VKT1_COLES</name>
<comment type="caution">
    <text evidence="1">The sequence shown here is derived from an EMBL/GenBank/DDBJ whole genome shotgun (WGS) entry which is preliminary data.</text>
</comment>
<accession>A0A843VKT1</accession>